<accession>A0A640KWC0</accession>
<proteinExistence type="predicted"/>
<gene>
    <name evidence="2" type="ORF">LtaPh_9905001</name>
</gene>
<feature type="compositionally biased region" description="Basic residues" evidence="1">
    <location>
        <begin position="1"/>
        <end position="13"/>
    </location>
</feature>
<dbReference type="EMBL" id="BLBS01000084">
    <property type="protein sequence ID" value="GET93866.1"/>
    <property type="molecule type" value="Genomic_DNA"/>
</dbReference>
<comment type="caution">
    <text evidence="2">The sequence shown here is derived from an EMBL/GenBank/DDBJ whole genome shotgun (WGS) entry which is preliminary data.</text>
</comment>
<dbReference type="Proteomes" id="UP000419144">
    <property type="component" value="Unassembled WGS sequence"/>
</dbReference>
<name>A0A640KWC0_LEITA</name>
<organism evidence="2 3">
    <name type="scientific">Leishmania tarentolae</name>
    <name type="common">Sauroleishmania tarentolae</name>
    <dbReference type="NCBI Taxonomy" id="5689"/>
    <lineage>
        <taxon>Eukaryota</taxon>
        <taxon>Discoba</taxon>
        <taxon>Euglenozoa</taxon>
        <taxon>Kinetoplastea</taxon>
        <taxon>Metakinetoplastina</taxon>
        <taxon>Trypanosomatida</taxon>
        <taxon>Trypanosomatidae</taxon>
        <taxon>Leishmaniinae</taxon>
        <taxon>Leishmania</taxon>
        <taxon>lizard Leishmania</taxon>
    </lineage>
</organism>
<sequence>MGCRGWGRRRAKRGTLATGTRSPTDLTCSWPSPSASLIGVHLGRHLPPRTAGATASALEQGPGRGPPASLTRGIGDEGQAEPVERMT</sequence>
<feature type="compositionally biased region" description="Polar residues" evidence="1">
    <location>
        <begin position="17"/>
        <end position="28"/>
    </location>
</feature>
<feature type="region of interest" description="Disordered" evidence="1">
    <location>
        <begin position="44"/>
        <end position="87"/>
    </location>
</feature>
<protein>
    <submittedName>
        <fullName evidence="2">Unspecified product</fullName>
    </submittedName>
</protein>
<dbReference type="VEuPathDB" id="TriTrypDB:LtaPh_9905001"/>
<keyword evidence="3" id="KW-1185">Reference proteome</keyword>
<evidence type="ECO:0000256" key="1">
    <source>
        <dbReference type="SAM" id="MobiDB-lite"/>
    </source>
</evidence>
<feature type="region of interest" description="Disordered" evidence="1">
    <location>
        <begin position="1"/>
        <end position="28"/>
    </location>
</feature>
<evidence type="ECO:0000313" key="3">
    <source>
        <dbReference type="Proteomes" id="UP000419144"/>
    </source>
</evidence>
<dbReference type="AlphaFoldDB" id="A0A640KWC0"/>
<reference evidence="2" key="1">
    <citation type="submission" date="2019-11" db="EMBL/GenBank/DDBJ databases">
        <title>Leishmania tarentolae CDS.</title>
        <authorList>
            <person name="Goto Y."/>
            <person name="Yamagishi J."/>
        </authorList>
    </citation>
    <scope>NUCLEOTIDE SEQUENCE [LARGE SCALE GENOMIC DNA]</scope>
    <source>
        <strain evidence="2">Parrot Tar II</strain>
    </source>
</reference>
<evidence type="ECO:0000313" key="2">
    <source>
        <dbReference type="EMBL" id="GET93866.1"/>
    </source>
</evidence>